<dbReference type="Gene3D" id="1.25.40.850">
    <property type="match status" value="1"/>
</dbReference>
<dbReference type="OrthoDB" id="10262287at2759"/>
<accession>A0A517KYD1</accession>
<evidence type="ECO:0000256" key="1">
    <source>
        <dbReference type="ARBA" id="ARBA00009884"/>
    </source>
</evidence>
<dbReference type="PANTHER" id="PTHR11679">
    <property type="entry name" value="VESICLE PROTEIN SORTING-ASSOCIATED"/>
    <property type="match status" value="1"/>
</dbReference>
<evidence type="ECO:0000313" key="3">
    <source>
        <dbReference type="Proteomes" id="UP000316270"/>
    </source>
</evidence>
<organism evidence="2 3">
    <name type="scientific">Venturia effusa</name>
    <dbReference type="NCBI Taxonomy" id="50376"/>
    <lineage>
        <taxon>Eukaryota</taxon>
        <taxon>Fungi</taxon>
        <taxon>Dikarya</taxon>
        <taxon>Ascomycota</taxon>
        <taxon>Pezizomycotina</taxon>
        <taxon>Dothideomycetes</taxon>
        <taxon>Pleosporomycetidae</taxon>
        <taxon>Venturiales</taxon>
        <taxon>Venturiaceae</taxon>
        <taxon>Venturia</taxon>
    </lineage>
</organism>
<dbReference type="InterPro" id="IPR001619">
    <property type="entry name" value="Sec1-like"/>
</dbReference>
<protein>
    <recommendedName>
        <fullName evidence="4">Vacuolar sorting protein</fullName>
    </recommendedName>
</protein>
<proteinExistence type="inferred from homology"/>
<dbReference type="Gene3D" id="3.90.830.10">
    <property type="entry name" value="Syntaxin Binding Protein 1, Chain A, domain 2"/>
    <property type="match status" value="1"/>
</dbReference>
<dbReference type="GO" id="GO:0016192">
    <property type="term" value="P:vesicle-mediated transport"/>
    <property type="evidence" value="ECO:0007669"/>
    <property type="project" value="InterPro"/>
</dbReference>
<dbReference type="Proteomes" id="UP000316270">
    <property type="component" value="Chromosome 1"/>
</dbReference>
<dbReference type="InterPro" id="IPR043127">
    <property type="entry name" value="Sec-1-like_dom3a"/>
</dbReference>
<evidence type="ECO:0000313" key="2">
    <source>
        <dbReference type="EMBL" id="QDS68395.1"/>
    </source>
</evidence>
<dbReference type="Gene3D" id="3.40.50.1910">
    <property type="match status" value="1"/>
</dbReference>
<dbReference type="AlphaFoldDB" id="A0A517KYD1"/>
<dbReference type="Gene3D" id="3.40.50.2060">
    <property type="match status" value="1"/>
</dbReference>
<reference evidence="2 3" key="1">
    <citation type="submission" date="2019-07" db="EMBL/GenBank/DDBJ databases">
        <title>Finished genome of Venturia effusa.</title>
        <authorList>
            <person name="Young C.A."/>
            <person name="Cox M.P."/>
            <person name="Ganley A.R.D."/>
            <person name="David W.J."/>
        </authorList>
    </citation>
    <scope>NUCLEOTIDE SEQUENCE [LARGE SCALE GENOMIC DNA]</scope>
    <source>
        <strain evidence="3">albino</strain>
    </source>
</reference>
<evidence type="ECO:0008006" key="4">
    <source>
        <dbReference type="Google" id="ProtNLM"/>
    </source>
</evidence>
<sequence length="655" mass="71518">MAPITSINPSDFGDKARRELLSLLETVRGKKNLVLERSLAGPLGLFVKFSTLQEYGVDRVFFLENDNVDSSQRNIIFLARGAKAAKVSLIADQIKRLRSSSQVDHEFSVIWVPRRTLVSDQLFGESGVLGEVSVHEYPLYFMPLADDLLSLEFDDSFTDLYLWKDPGAIFTAAKALMGIQQKHGLFPRITGKGDYAKRLADLLIRMRSELSAGGDNSGTSMLDITPSNSIESLIIIDREVDFPTALLTQLTYEGLIDEYYGINANQVEVDSSTVGTAPAAQAGSSSAAATQSLKRKVLLDGSDSIYGTLRDSNCAVVGPLLNKVARRLQSTYDSRSSAKTTAELREFVTKLPGYQAEQASLKLHTSLAEEVIQKTRSEIFSRVLEVQQNIAAGADPATQHENIEELIARDVPLSTVLRLLCIESLFSNGIRPKDFEHFKRAIIQGYGYQHLLTLSSLEKMGLLIPRIGGGLVGAAAGPIGKITNYTAVRKNLHLIVDEVNETEPDDVAYVFSGYAPLSIRLVQCILQKQYLSSLVAKKGATPTAAASSATHGWKPFEESVRQVRGATFDEIQQGDEKAVKARQILNGSHGDGLKTVIVFFLGGVCRAEIAALRFVAKQLKEEGRGRKLLICTTEVLTGDRVVGGAIETKSFTVTP</sequence>
<dbReference type="InterPro" id="IPR043155">
    <property type="entry name" value="VPS33_dom3b"/>
</dbReference>
<dbReference type="Pfam" id="PF00995">
    <property type="entry name" value="Sec1"/>
    <property type="match status" value="1"/>
</dbReference>
<comment type="similarity">
    <text evidence="1">Belongs to the STXBP/unc-18/SEC1 family.</text>
</comment>
<dbReference type="EMBL" id="CP042185">
    <property type="protein sequence ID" value="QDS68395.1"/>
    <property type="molecule type" value="Genomic_DNA"/>
</dbReference>
<name>A0A517KYD1_9PEZI</name>
<keyword evidence="3" id="KW-1185">Reference proteome</keyword>
<dbReference type="SUPFAM" id="SSF56815">
    <property type="entry name" value="Sec1/munc18-like (SM) proteins"/>
    <property type="match status" value="1"/>
</dbReference>
<dbReference type="InterPro" id="IPR027482">
    <property type="entry name" value="Sec1-like_dom2"/>
</dbReference>
<dbReference type="STRING" id="50376.A0A517KYD1"/>
<dbReference type="InterPro" id="IPR043154">
    <property type="entry name" value="Sec-1-like_dom1"/>
</dbReference>
<gene>
    <name evidence="2" type="ORF">FKW77_010762</name>
</gene>
<dbReference type="InterPro" id="IPR036045">
    <property type="entry name" value="Sec1-like_sf"/>
</dbReference>